<protein>
    <submittedName>
        <fullName evidence="2">Uncharacterized protein</fullName>
    </submittedName>
</protein>
<evidence type="ECO:0000256" key="1">
    <source>
        <dbReference type="SAM" id="MobiDB-lite"/>
    </source>
</evidence>
<feature type="non-terminal residue" evidence="2">
    <location>
        <position position="44"/>
    </location>
</feature>
<comment type="caution">
    <text evidence="2">The sequence shown here is derived from an EMBL/GenBank/DDBJ whole genome shotgun (WGS) entry which is preliminary data.</text>
</comment>
<feature type="region of interest" description="Disordered" evidence="1">
    <location>
        <begin position="1"/>
        <end position="44"/>
    </location>
</feature>
<feature type="compositionally biased region" description="Basic and acidic residues" evidence="1">
    <location>
        <begin position="31"/>
        <end position="44"/>
    </location>
</feature>
<organism evidence="2 3">
    <name type="scientific">Linum tenue</name>
    <dbReference type="NCBI Taxonomy" id="586396"/>
    <lineage>
        <taxon>Eukaryota</taxon>
        <taxon>Viridiplantae</taxon>
        <taxon>Streptophyta</taxon>
        <taxon>Embryophyta</taxon>
        <taxon>Tracheophyta</taxon>
        <taxon>Spermatophyta</taxon>
        <taxon>Magnoliopsida</taxon>
        <taxon>eudicotyledons</taxon>
        <taxon>Gunneridae</taxon>
        <taxon>Pentapetalae</taxon>
        <taxon>rosids</taxon>
        <taxon>fabids</taxon>
        <taxon>Malpighiales</taxon>
        <taxon>Linaceae</taxon>
        <taxon>Linum</taxon>
    </lineage>
</organism>
<keyword evidence="3" id="KW-1185">Reference proteome</keyword>
<dbReference type="EMBL" id="CAMGYJ010000005">
    <property type="protein sequence ID" value="CAI0414152.1"/>
    <property type="molecule type" value="Genomic_DNA"/>
</dbReference>
<dbReference type="AlphaFoldDB" id="A0AAV0JXE9"/>
<proteinExistence type="predicted"/>
<accession>A0AAV0JXE9</accession>
<evidence type="ECO:0000313" key="3">
    <source>
        <dbReference type="Proteomes" id="UP001154282"/>
    </source>
</evidence>
<name>A0AAV0JXE9_9ROSI</name>
<gene>
    <name evidence="2" type="ORF">LITE_LOCUS16202</name>
</gene>
<evidence type="ECO:0000313" key="2">
    <source>
        <dbReference type="EMBL" id="CAI0414152.1"/>
    </source>
</evidence>
<sequence>MKDRGASPLETRQQQSGRFKLRSGAGVCIDGKLKRSGGRDDGHG</sequence>
<reference evidence="2" key="1">
    <citation type="submission" date="2022-08" db="EMBL/GenBank/DDBJ databases">
        <authorList>
            <person name="Gutierrez-Valencia J."/>
        </authorList>
    </citation>
    <scope>NUCLEOTIDE SEQUENCE</scope>
</reference>
<dbReference type="Proteomes" id="UP001154282">
    <property type="component" value="Unassembled WGS sequence"/>
</dbReference>